<dbReference type="Pfam" id="PF01458">
    <property type="entry name" value="SUFBD_core"/>
    <property type="match status" value="1"/>
</dbReference>
<dbReference type="PANTHER" id="PTHR30508:SF1">
    <property type="entry name" value="UPF0051 PROTEIN ABCI8, CHLOROPLASTIC-RELATED"/>
    <property type="match status" value="1"/>
</dbReference>
<keyword evidence="4" id="KW-1185">Reference proteome</keyword>
<name>A0A5K7ZCR4_9BACT</name>
<evidence type="ECO:0000313" key="3">
    <source>
        <dbReference type="EMBL" id="BBO78565.1"/>
    </source>
</evidence>
<reference evidence="3 4" key="1">
    <citation type="submission" date="2019-11" db="EMBL/GenBank/DDBJ databases">
        <title>Comparative genomics of hydrocarbon-degrading Desulfosarcina strains.</title>
        <authorList>
            <person name="Watanabe M."/>
            <person name="Kojima H."/>
            <person name="Fukui M."/>
        </authorList>
    </citation>
    <scope>NUCLEOTIDE SEQUENCE [LARGE SCALE GENOMIC DNA]</scope>
    <source>
        <strain evidence="3 4">PP31</strain>
    </source>
</reference>
<evidence type="ECO:0000259" key="2">
    <source>
        <dbReference type="Pfam" id="PF01458"/>
    </source>
</evidence>
<comment type="similarity">
    <text evidence="1">Belongs to the iron-sulfur cluster assembly SufBD family.</text>
</comment>
<dbReference type="AlphaFoldDB" id="A0A5K7ZCR4"/>
<evidence type="ECO:0000256" key="1">
    <source>
        <dbReference type="ARBA" id="ARBA00043967"/>
    </source>
</evidence>
<protein>
    <recommendedName>
        <fullName evidence="2">SUF system FeS cluster assembly SufBD core domain-containing protein</fullName>
    </recommendedName>
</protein>
<dbReference type="PANTHER" id="PTHR30508">
    <property type="entry name" value="FES CLUSTER ASSEMBLY PROTEIN SUF"/>
    <property type="match status" value="1"/>
</dbReference>
<dbReference type="SUPFAM" id="SSF101960">
    <property type="entry name" value="Stabilizer of iron transporter SufD"/>
    <property type="match status" value="1"/>
</dbReference>
<evidence type="ECO:0000313" key="4">
    <source>
        <dbReference type="Proteomes" id="UP000427769"/>
    </source>
</evidence>
<proteinExistence type="inferred from homology"/>
<dbReference type="KEGG" id="dwd:DSCW_59820"/>
<gene>
    <name evidence="3" type="ORF">DSCW_59820</name>
</gene>
<organism evidence="3 4">
    <name type="scientific">Desulfosarcina widdelii</name>
    <dbReference type="NCBI Taxonomy" id="947919"/>
    <lineage>
        <taxon>Bacteria</taxon>
        <taxon>Pseudomonadati</taxon>
        <taxon>Thermodesulfobacteriota</taxon>
        <taxon>Desulfobacteria</taxon>
        <taxon>Desulfobacterales</taxon>
        <taxon>Desulfosarcinaceae</taxon>
        <taxon>Desulfosarcina</taxon>
    </lineage>
</organism>
<feature type="domain" description="SUF system FeS cluster assembly SufBD core" evidence="2">
    <location>
        <begin position="80"/>
        <end position="303"/>
    </location>
</feature>
<sequence length="331" mass="35739">MVLPSFIEGIEIFPIQTALAQFPEVRRDYYFKAVGQKQDRYTKAVADTQTGGYFIRVRKGAGTDIPVEAGLFMPDEMGAMRVHNIVVLEEGARLHLVTGCTAGRHLRSGLHVAVSEHFVAKDASFTNTMIHRWGPEFIVRPRGATVVASNGTYAENYYSVQPPKSIETNPVTYLKGRNASARYTAGLICLPGTHCEIGSTIYLEGESSSAEIAARAVNHGGTVIQKGLLVGAAEGVRAHVDCSGLMLSDTGVIEAVPGLRAMHPEAKMSHEAAIGKIDTGAVNYLRAKGLTEMQAVSLIVRGFLNIDSEIIGLNTELERAIREMASITSHD</sequence>
<dbReference type="Proteomes" id="UP000427769">
    <property type="component" value="Chromosome"/>
</dbReference>
<accession>A0A5K7ZCR4</accession>
<dbReference type="InterPro" id="IPR000825">
    <property type="entry name" value="SUF_FeS_clus_asmbl_SufBD_core"/>
</dbReference>
<dbReference type="GO" id="GO:0016226">
    <property type="term" value="P:iron-sulfur cluster assembly"/>
    <property type="evidence" value="ECO:0007669"/>
    <property type="project" value="InterPro"/>
</dbReference>
<dbReference type="EMBL" id="AP021875">
    <property type="protein sequence ID" value="BBO78565.1"/>
    <property type="molecule type" value="Genomic_DNA"/>
</dbReference>
<dbReference type="InterPro" id="IPR055346">
    <property type="entry name" value="Fe-S_cluster_assembly_SufBD"/>
</dbReference>
<dbReference type="InterPro" id="IPR037284">
    <property type="entry name" value="SUF_FeS_clus_asmbl_SufBD_sf"/>
</dbReference>